<gene>
    <name evidence="1" type="ORF">BD311DRAFT_258326</name>
</gene>
<evidence type="ECO:0000313" key="1">
    <source>
        <dbReference type="EMBL" id="TBU29657.1"/>
    </source>
</evidence>
<dbReference type="AlphaFoldDB" id="A0A4Q9MR30"/>
<proteinExistence type="predicted"/>
<reference evidence="1" key="1">
    <citation type="submission" date="2019-01" db="EMBL/GenBank/DDBJ databases">
        <title>Draft genome sequences of three monokaryotic isolates of the white-rot basidiomycete fungus Dichomitus squalens.</title>
        <authorList>
            <consortium name="DOE Joint Genome Institute"/>
            <person name="Lopez S.C."/>
            <person name="Andreopoulos B."/>
            <person name="Pangilinan J."/>
            <person name="Lipzen A."/>
            <person name="Riley R."/>
            <person name="Ahrendt S."/>
            <person name="Ng V."/>
            <person name="Barry K."/>
            <person name="Daum C."/>
            <person name="Grigoriev I.V."/>
            <person name="Hilden K.S."/>
            <person name="Makela M.R."/>
            <person name="de Vries R.P."/>
        </authorList>
    </citation>
    <scope>NUCLEOTIDE SEQUENCE [LARGE SCALE GENOMIC DNA]</scope>
    <source>
        <strain evidence="1">OM18370.1</strain>
    </source>
</reference>
<accession>A0A4Q9MR30</accession>
<dbReference type="Proteomes" id="UP000292957">
    <property type="component" value="Unassembled WGS sequence"/>
</dbReference>
<sequence length="64" mass="6607">MKTTACAPCQCGQGPTPSVISDCAYSSGDHPLCAAVSSSKRYACPVSKFANRTASRCCRSRCGA</sequence>
<organism evidence="1">
    <name type="scientific">Dichomitus squalens</name>
    <dbReference type="NCBI Taxonomy" id="114155"/>
    <lineage>
        <taxon>Eukaryota</taxon>
        <taxon>Fungi</taxon>
        <taxon>Dikarya</taxon>
        <taxon>Basidiomycota</taxon>
        <taxon>Agaricomycotina</taxon>
        <taxon>Agaricomycetes</taxon>
        <taxon>Polyporales</taxon>
        <taxon>Polyporaceae</taxon>
        <taxon>Dichomitus</taxon>
    </lineage>
</organism>
<dbReference type="EMBL" id="ML143411">
    <property type="protein sequence ID" value="TBU29657.1"/>
    <property type="molecule type" value="Genomic_DNA"/>
</dbReference>
<protein>
    <submittedName>
        <fullName evidence="1">Uncharacterized protein</fullName>
    </submittedName>
</protein>
<name>A0A4Q9MR30_9APHY</name>